<name>A0A8H3FLM5_9LECA</name>
<comment type="function">
    <text evidence="9">Component of ribonuclease P, a protein complex that generates mature tRNA molecules by cleaving their 5'-ends. Also a component of RNase MRP, which cleaves pre-rRNA sequences.</text>
</comment>
<dbReference type="GO" id="GO:0001682">
    <property type="term" value="P:tRNA 5'-leader removal"/>
    <property type="evidence" value="ECO:0007669"/>
    <property type="project" value="InterPro"/>
</dbReference>
<dbReference type="OrthoDB" id="24745at2759"/>
<evidence type="ECO:0000256" key="2">
    <source>
        <dbReference type="ARBA" id="ARBA00004123"/>
    </source>
</evidence>
<comment type="subcellular location">
    <subcellularLocation>
        <location evidence="2">Nucleus</location>
    </subcellularLocation>
</comment>
<dbReference type="GO" id="GO:0005730">
    <property type="term" value="C:nucleolus"/>
    <property type="evidence" value="ECO:0007669"/>
    <property type="project" value="TreeGrafter"/>
</dbReference>
<sequence>MVRVKHRYLLLNILYPEPEQYPWKASLPDTIQFHHPSPDDLTPQLLARAIKDQISILYGDYGAGLTNNGLNIKYLSPATSTAIIRCSRDNYRLVWAALTYMTQLPKSSRFAQARSCVMQVVRVSGTIKKSEEEAIRRAKNAILKAKKDAAGSATEGLNAILDQFGPDVDLEVLRQKRSKPIATLEDEDDDDLEMMSGSD</sequence>
<reference evidence="10" key="1">
    <citation type="submission" date="2021-03" db="EMBL/GenBank/DDBJ databases">
        <authorList>
            <person name="Tagirdzhanova G."/>
        </authorList>
    </citation>
    <scope>NUCLEOTIDE SEQUENCE</scope>
</reference>
<accession>A0A8H3FLM5</accession>
<keyword evidence="7" id="KW-0539">Nucleus</keyword>
<keyword evidence="5" id="KW-0819">tRNA processing</keyword>
<comment type="similarity">
    <text evidence="3">Belongs to the eukaryotic/archaeal RNase P protein component 2 family.</text>
</comment>
<comment type="catalytic activity">
    <reaction evidence="1">
        <text>Endonucleolytic cleavage of RNA, removing 5'-extranucleotides from tRNA precursor.</text>
        <dbReference type="EC" id="3.1.26.5"/>
    </reaction>
</comment>
<dbReference type="GO" id="GO:0004526">
    <property type="term" value="F:ribonuclease P activity"/>
    <property type="evidence" value="ECO:0007669"/>
    <property type="project" value="UniProtKB-EC"/>
</dbReference>
<dbReference type="Proteomes" id="UP000664521">
    <property type="component" value="Unassembled WGS sequence"/>
</dbReference>
<dbReference type="PANTHER" id="PTHR15441:SF2">
    <property type="entry name" value="RIBONUCLEASE P_MRP PROTEIN SUBUNIT POP5"/>
    <property type="match status" value="1"/>
</dbReference>
<protein>
    <recommendedName>
        <fullName evidence="8">Ribonuclease P/MRP protein subunit POP5</fullName>
        <ecNumber evidence="4">3.1.26.5</ecNumber>
    </recommendedName>
</protein>
<keyword evidence="6" id="KW-0378">Hydrolase</keyword>
<dbReference type="SUPFAM" id="SSF160350">
    <property type="entry name" value="Rnp2-like"/>
    <property type="match status" value="1"/>
</dbReference>
<evidence type="ECO:0000256" key="5">
    <source>
        <dbReference type="ARBA" id="ARBA00022694"/>
    </source>
</evidence>
<evidence type="ECO:0000313" key="10">
    <source>
        <dbReference type="EMBL" id="CAF9928256.1"/>
    </source>
</evidence>
<dbReference type="GO" id="GO:0033204">
    <property type="term" value="F:ribonuclease P RNA binding"/>
    <property type="evidence" value="ECO:0007669"/>
    <property type="project" value="TreeGrafter"/>
</dbReference>
<dbReference type="EC" id="3.1.26.5" evidence="4"/>
<dbReference type="FunFam" id="3.30.70.3250:FF:000004">
    <property type="entry name" value="Ribonuclease P/MRP protein subunit POP5"/>
    <property type="match status" value="1"/>
</dbReference>
<dbReference type="GO" id="GO:0000172">
    <property type="term" value="C:ribonuclease MRP complex"/>
    <property type="evidence" value="ECO:0007669"/>
    <property type="project" value="UniProtKB-ARBA"/>
</dbReference>
<dbReference type="PANTHER" id="PTHR15441">
    <property type="entry name" value="RIBONUCLEASE P PROTEIN SUBUNIT P14"/>
    <property type="match status" value="1"/>
</dbReference>
<comment type="caution">
    <text evidence="10">The sequence shown here is derived from an EMBL/GenBank/DDBJ whole genome shotgun (WGS) entry which is preliminary data.</text>
</comment>
<keyword evidence="11" id="KW-1185">Reference proteome</keyword>
<evidence type="ECO:0000256" key="9">
    <source>
        <dbReference type="ARBA" id="ARBA00055200"/>
    </source>
</evidence>
<dbReference type="AlphaFoldDB" id="A0A8H3FLM5"/>
<proteinExistence type="inferred from homology"/>
<organism evidence="10 11">
    <name type="scientific">Heterodermia speciosa</name>
    <dbReference type="NCBI Taxonomy" id="116794"/>
    <lineage>
        <taxon>Eukaryota</taxon>
        <taxon>Fungi</taxon>
        <taxon>Dikarya</taxon>
        <taxon>Ascomycota</taxon>
        <taxon>Pezizomycotina</taxon>
        <taxon>Lecanoromycetes</taxon>
        <taxon>OSLEUM clade</taxon>
        <taxon>Lecanoromycetidae</taxon>
        <taxon>Caliciales</taxon>
        <taxon>Physciaceae</taxon>
        <taxon>Heterodermia</taxon>
    </lineage>
</organism>
<dbReference type="Gene3D" id="3.30.70.3250">
    <property type="entry name" value="Ribonuclease P, Pop5 subunit"/>
    <property type="match status" value="1"/>
</dbReference>
<dbReference type="GO" id="GO:0030681">
    <property type="term" value="C:multimeric ribonuclease P complex"/>
    <property type="evidence" value="ECO:0007669"/>
    <property type="project" value="TreeGrafter"/>
</dbReference>
<gene>
    <name evidence="10" type="ORF">HETSPECPRED_006787</name>
</gene>
<evidence type="ECO:0000256" key="7">
    <source>
        <dbReference type="ARBA" id="ARBA00023242"/>
    </source>
</evidence>
<dbReference type="GO" id="GO:0000460">
    <property type="term" value="P:maturation of 5.8S rRNA"/>
    <property type="evidence" value="ECO:0007669"/>
    <property type="project" value="UniProtKB-ARBA"/>
</dbReference>
<evidence type="ECO:0000256" key="4">
    <source>
        <dbReference type="ARBA" id="ARBA00012179"/>
    </source>
</evidence>
<dbReference type="EMBL" id="CAJPDS010000047">
    <property type="protein sequence ID" value="CAF9928256.1"/>
    <property type="molecule type" value="Genomic_DNA"/>
</dbReference>
<dbReference type="InterPro" id="IPR002759">
    <property type="entry name" value="Pop5/Rpp14/Rnp2-like"/>
</dbReference>
<evidence type="ECO:0000256" key="1">
    <source>
        <dbReference type="ARBA" id="ARBA00000928"/>
    </source>
</evidence>
<dbReference type="Pfam" id="PF01900">
    <property type="entry name" value="RNase_P_Rpp14"/>
    <property type="match status" value="1"/>
</dbReference>
<evidence type="ECO:0000256" key="8">
    <source>
        <dbReference type="ARBA" id="ARBA00044198"/>
    </source>
</evidence>
<dbReference type="InterPro" id="IPR038085">
    <property type="entry name" value="Rnp2-like_sf"/>
</dbReference>
<evidence type="ECO:0000256" key="3">
    <source>
        <dbReference type="ARBA" id="ARBA00010800"/>
    </source>
</evidence>
<evidence type="ECO:0000313" key="11">
    <source>
        <dbReference type="Proteomes" id="UP000664521"/>
    </source>
</evidence>
<evidence type="ECO:0000256" key="6">
    <source>
        <dbReference type="ARBA" id="ARBA00022801"/>
    </source>
</evidence>